<dbReference type="Proteomes" id="UP000281406">
    <property type="component" value="Unassembled WGS sequence"/>
</dbReference>
<gene>
    <name evidence="1" type="ORF">DPX16_3370</name>
</gene>
<name>A0A3N0XLF7_ANAGA</name>
<evidence type="ECO:0000313" key="1">
    <source>
        <dbReference type="EMBL" id="ROI64823.1"/>
    </source>
</evidence>
<accession>A0A3N0XLF7</accession>
<reference evidence="1 2" key="1">
    <citation type="submission" date="2018-10" db="EMBL/GenBank/DDBJ databases">
        <title>Genome assembly for a Yunnan-Guizhou Plateau 3E fish, Anabarilius grahami (Regan), and its evolutionary and genetic applications.</title>
        <authorList>
            <person name="Jiang W."/>
        </authorList>
    </citation>
    <scope>NUCLEOTIDE SEQUENCE [LARGE SCALE GENOMIC DNA]</scope>
    <source>
        <strain evidence="1">AG-KIZ</strain>
        <tissue evidence="1">Muscle</tissue>
    </source>
</reference>
<sequence>MHNTSNPTPKFKPCDTNNIHLEQMKRVLQPFDVRFQTPHGTVFKHTQKGAPAQSCGARDVGEVRKLQRQQRYFNSAVAPLRNMSK</sequence>
<protein>
    <submittedName>
        <fullName evidence="1">Uncharacterized protein</fullName>
    </submittedName>
</protein>
<dbReference type="EMBL" id="RJVU01069905">
    <property type="protein sequence ID" value="ROI64823.1"/>
    <property type="molecule type" value="Genomic_DNA"/>
</dbReference>
<comment type="caution">
    <text evidence="1">The sequence shown here is derived from an EMBL/GenBank/DDBJ whole genome shotgun (WGS) entry which is preliminary data.</text>
</comment>
<keyword evidence="2" id="KW-1185">Reference proteome</keyword>
<evidence type="ECO:0000313" key="2">
    <source>
        <dbReference type="Proteomes" id="UP000281406"/>
    </source>
</evidence>
<dbReference type="AlphaFoldDB" id="A0A3N0XLF7"/>
<organism evidence="1 2">
    <name type="scientific">Anabarilius grahami</name>
    <name type="common">Kanglang fish</name>
    <name type="synonym">Barilius grahami</name>
    <dbReference type="NCBI Taxonomy" id="495550"/>
    <lineage>
        <taxon>Eukaryota</taxon>
        <taxon>Metazoa</taxon>
        <taxon>Chordata</taxon>
        <taxon>Craniata</taxon>
        <taxon>Vertebrata</taxon>
        <taxon>Euteleostomi</taxon>
        <taxon>Actinopterygii</taxon>
        <taxon>Neopterygii</taxon>
        <taxon>Teleostei</taxon>
        <taxon>Ostariophysi</taxon>
        <taxon>Cypriniformes</taxon>
        <taxon>Xenocyprididae</taxon>
        <taxon>Xenocypridinae</taxon>
        <taxon>Xenocypridinae incertae sedis</taxon>
        <taxon>Anabarilius</taxon>
    </lineage>
</organism>
<proteinExistence type="predicted"/>